<feature type="domain" description="Band 7" evidence="6">
    <location>
        <begin position="89"/>
        <end position="247"/>
    </location>
</feature>
<dbReference type="EMBL" id="FN653015">
    <property type="protein sequence ID" value="CBY20480.1"/>
    <property type="molecule type" value="Genomic_DNA"/>
</dbReference>
<dbReference type="PROSITE" id="PS01270">
    <property type="entry name" value="BAND_7"/>
    <property type="match status" value="1"/>
</dbReference>
<keyword evidence="3" id="KW-0472">Membrane</keyword>
<dbReference type="FunFam" id="3.30.479.30:FF:000004">
    <property type="entry name" value="Putative membrane protease family, stomatin"/>
    <property type="match status" value="1"/>
</dbReference>
<evidence type="ECO:0000259" key="6">
    <source>
        <dbReference type="SMART" id="SM00244"/>
    </source>
</evidence>
<dbReference type="InterPro" id="IPR036013">
    <property type="entry name" value="Band_7/SPFH_dom_sf"/>
</dbReference>
<dbReference type="InterPro" id="IPR018080">
    <property type="entry name" value="Band_7/stomatin-like_CS"/>
</dbReference>
<dbReference type="Gene3D" id="3.30.479.30">
    <property type="entry name" value="Band 7 domain"/>
    <property type="match status" value="1"/>
</dbReference>
<organism evidence="7">
    <name type="scientific">Oikopleura dioica</name>
    <name type="common">Tunicate</name>
    <dbReference type="NCBI Taxonomy" id="34765"/>
    <lineage>
        <taxon>Eukaryota</taxon>
        <taxon>Metazoa</taxon>
        <taxon>Chordata</taxon>
        <taxon>Tunicata</taxon>
        <taxon>Appendicularia</taxon>
        <taxon>Copelata</taxon>
        <taxon>Oikopleuridae</taxon>
        <taxon>Oikopleura</taxon>
    </lineage>
</organism>
<gene>
    <name evidence="7" type="ORF">GSOID_T00000478001</name>
</gene>
<keyword evidence="8" id="KW-1185">Reference proteome</keyword>
<dbReference type="Proteomes" id="UP000001307">
    <property type="component" value="Unassembled WGS sequence"/>
</dbReference>
<accession>E4WRU8</accession>
<evidence type="ECO:0000256" key="1">
    <source>
        <dbReference type="ARBA" id="ARBA00004370"/>
    </source>
</evidence>
<reference evidence="7" key="1">
    <citation type="journal article" date="2010" name="Science">
        <title>Plasticity of animal genome architecture unmasked by rapid evolution of a pelagic tunicate.</title>
        <authorList>
            <person name="Denoeud F."/>
            <person name="Henriet S."/>
            <person name="Mungpakdee S."/>
            <person name="Aury J.M."/>
            <person name="Da Silva C."/>
            <person name="Brinkmann H."/>
            <person name="Mikhaleva J."/>
            <person name="Olsen L.C."/>
            <person name="Jubin C."/>
            <person name="Canestro C."/>
            <person name="Bouquet J.M."/>
            <person name="Danks G."/>
            <person name="Poulain J."/>
            <person name="Campsteijn C."/>
            <person name="Adamski M."/>
            <person name="Cross I."/>
            <person name="Yadetie F."/>
            <person name="Muffato M."/>
            <person name="Louis A."/>
            <person name="Butcher S."/>
            <person name="Tsagkogeorga G."/>
            <person name="Konrad A."/>
            <person name="Singh S."/>
            <person name="Jensen M.F."/>
            <person name="Cong E.H."/>
            <person name="Eikeseth-Otteraa H."/>
            <person name="Noel B."/>
            <person name="Anthouard V."/>
            <person name="Porcel B.M."/>
            <person name="Kachouri-Lafond R."/>
            <person name="Nishino A."/>
            <person name="Ugolini M."/>
            <person name="Chourrout P."/>
            <person name="Nishida H."/>
            <person name="Aasland R."/>
            <person name="Huzurbazar S."/>
            <person name="Westhof E."/>
            <person name="Delsuc F."/>
            <person name="Lehrach H."/>
            <person name="Reinhardt R."/>
            <person name="Weissenbach J."/>
            <person name="Roy S.W."/>
            <person name="Artiguenave F."/>
            <person name="Postlethwait J.H."/>
            <person name="Manak J.R."/>
            <person name="Thompson E.M."/>
            <person name="Jaillon O."/>
            <person name="Du Pasquier L."/>
            <person name="Boudinot P."/>
            <person name="Liberles D.A."/>
            <person name="Volff J.N."/>
            <person name="Philippe H."/>
            <person name="Lenhard B."/>
            <person name="Roest Crollius H."/>
            <person name="Wincker P."/>
            <person name="Chourrout D."/>
        </authorList>
    </citation>
    <scope>NUCLEOTIDE SEQUENCE [LARGE SCALE GENOMIC DNA]</scope>
</reference>
<evidence type="ECO:0000256" key="4">
    <source>
        <dbReference type="ARBA" id="ARBA00053394"/>
    </source>
</evidence>
<dbReference type="SMART" id="SM00244">
    <property type="entry name" value="PHB"/>
    <property type="match status" value="1"/>
</dbReference>
<dbReference type="InterPro" id="IPR001107">
    <property type="entry name" value="Band_7"/>
</dbReference>
<comment type="similarity">
    <text evidence="2">Belongs to the band 7/mec-2 family.</text>
</comment>
<dbReference type="OrthoDB" id="2105077at2759"/>
<dbReference type="PANTHER" id="PTHR10264:SF19">
    <property type="entry name" value="AT06885P-RELATED"/>
    <property type="match status" value="1"/>
</dbReference>
<proteinExistence type="inferred from homology"/>
<dbReference type="InterPro" id="IPR001972">
    <property type="entry name" value="Stomatin_HflK_fam"/>
</dbReference>
<evidence type="ECO:0000313" key="7">
    <source>
        <dbReference type="EMBL" id="CBY20480.1"/>
    </source>
</evidence>
<dbReference type="AlphaFoldDB" id="E4WRU8"/>
<dbReference type="Gene3D" id="6.10.250.2090">
    <property type="match status" value="1"/>
</dbReference>
<evidence type="ECO:0000256" key="5">
    <source>
        <dbReference type="ARBA" id="ARBA00071670"/>
    </source>
</evidence>
<evidence type="ECO:0000256" key="2">
    <source>
        <dbReference type="ARBA" id="ARBA00008164"/>
    </source>
</evidence>
<dbReference type="InterPro" id="IPR043202">
    <property type="entry name" value="Band-7_stomatin-like"/>
</dbReference>
<evidence type="ECO:0000256" key="3">
    <source>
        <dbReference type="ARBA" id="ARBA00023136"/>
    </source>
</evidence>
<dbReference type="InParanoid" id="E4WRU8"/>
<dbReference type="SUPFAM" id="SSF117892">
    <property type="entry name" value="Band 7/SPFH domain"/>
    <property type="match status" value="1"/>
</dbReference>
<sequence length="313" mass="35491">MATRRGAGESQGLILPPLCQHGKVEMISKNAECGRRSRVHSYIWRREKTNRFSGQTFCGLNLVSYCYLPTVLVLRFQYCPGTIFLLYSQSLFDKDYERAVIFQLGRVREDSMEKRGLFPLNHIVSKIEKVDIRTKVFDIPQQEIISKDAVTIRVDAVVHYKVVDPLKAVNVVQNFNNTTRLLAQTTLRNILGLKTMTQILQEREEISHALQQSLDLATDAWGIKVERVEVKDIILPATMRRAMAAEAEAQREAKAKCIQATGEKEAAINIADAARLMASNPQSLQLRYLQTLHTISAQKNSTIVFPLPTEMMK</sequence>
<evidence type="ECO:0000313" key="8">
    <source>
        <dbReference type="Proteomes" id="UP000001307"/>
    </source>
</evidence>
<name>E4WRU8_OIKDI</name>
<dbReference type="GO" id="GO:0009898">
    <property type="term" value="C:cytoplasmic side of plasma membrane"/>
    <property type="evidence" value="ECO:0007669"/>
    <property type="project" value="UniProtKB-ARBA"/>
</dbReference>
<dbReference type="PANTHER" id="PTHR10264">
    <property type="entry name" value="BAND 7 PROTEIN-RELATED"/>
    <property type="match status" value="1"/>
</dbReference>
<dbReference type="PRINTS" id="PR00721">
    <property type="entry name" value="STOMATIN"/>
</dbReference>
<protein>
    <recommendedName>
        <fullName evidence="5">Podocin</fullName>
    </recommendedName>
</protein>
<dbReference type="Pfam" id="PF01145">
    <property type="entry name" value="Band_7"/>
    <property type="match status" value="1"/>
</dbReference>
<comment type="subcellular location">
    <subcellularLocation>
        <location evidence="1">Membrane</location>
    </subcellularLocation>
</comment>
<comment type="function">
    <text evidence="4">Plays a role in the regulation of glomerular permeability, acting probably as a linker between the plasma membrane and the cytoskeleton.</text>
</comment>